<sequence length="320" mass="36603">MHKYEYYNDILILKGVWTNSSIPLLLKIIQKSKKVENLGNVSINVQYIIDKYNSNDQSKINYEKHQIIKPVEHSFMMKIIKMQIKLLKKIRLTVAQKEAFKDYFITDFTELGMNSVLLISIMCSVLGIAIVLESYAQLHYLGVEAFTMHFFISFALREMMPIMTAILIASKCVTSITAKISAQKINSELKMLELMNISENIVLKPKWLACILIMPLMNIYALFFSILFGTIAYSTLSNYNLIFAFNHIMEFINMPNFIISQAKSIIFGWWLGLTMCSAGILYEFGTENLGKSVVKAVIYSISGIIIFDMIVMFICTKMGV</sequence>
<dbReference type="Proteomes" id="UP000325004">
    <property type="component" value="Chromosome"/>
</dbReference>
<dbReference type="KEGG" id="cpri:FZC34_01345"/>
<protein>
    <submittedName>
        <fullName evidence="2">ABC transporter permease</fullName>
    </submittedName>
</protein>
<feature type="transmembrane region" description="Helical" evidence="1">
    <location>
        <begin position="296"/>
        <end position="315"/>
    </location>
</feature>
<reference evidence="2 3" key="1">
    <citation type="submission" date="2019-08" db="EMBL/GenBank/DDBJ databases">
        <title>Highly reduced genomes of protist endosymbionts show evolutionary convergence.</title>
        <authorList>
            <person name="George E."/>
            <person name="Husnik F."/>
            <person name="Tashyreva D."/>
            <person name="Prokopchuk G."/>
            <person name="Horak A."/>
            <person name="Kwong W.K."/>
            <person name="Lukes J."/>
            <person name="Keeling P.J."/>
        </authorList>
    </citation>
    <scope>NUCLEOTIDE SEQUENCE [LARGE SCALE GENOMIC DNA]</scope>
    <source>
        <strain evidence="2">1604LC</strain>
    </source>
</reference>
<dbReference type="RefSeq" id="WP_148971668.1">
    <property type="nucleotide sequence ID" value="NZ_CP043316.1"/>
</dbReference>
<dbReference type="GO" id="GO:0043190">
    <property type="term" value="C:ATP-binding cassette (ABC) transporter complex"/>
    <property type="evidence" value="ECO:0007669"/>
    <property type="project" value="InterPro"/>
</dbReference>
<keyword evidence="1" id="KW-0472">Membrane</keyword>
<dbReference type="PANTHER" id="PTHR30188">
    <property type="entry name" value="ABC TRANSPORTER PERMEASE PROTEIN-RELATED"/>
    <property type="match status" value="1"/>
</dbReference>
<dbReference type="EMBL" id="CP043316">
    <property type="protein sequence ID" value="QEK38552.1"/>
    <property type="molecule type" value="Genomic_DNA"/>
</dbReference>
<evidence type="ECO:0000313" key="3">
    <source>
        <dbReference type="Proteomes" id="UP000325004"/>
    </source>
</evidence>
<keyword evidence="1" id="KW-0812">Transmembrane</keyword>
<name>A0A5C0UGX9_9PROT</name>
<proteinExistence type="predicted"/>
<keyword evidence="1" id="KW-1133">Transmembrane helix</keyword>
<keyword evidence="3" id="KW-1185">Reference proteome</keyword>
<accession>A0A5C0UGX9</accession>
<feature type="transmembrane region" description="Helical" evidence="1">
    <location>
        <begin position="111"/>
        <end position="132"/>
    </location>
</feature>
<gene>
    <name evidence="2" type="ORF">FZC34_01345</name>
</gene>
<feature type="transmembrane region" description="Helical" evidence="1">
    <location>
        <begin position="239"/>
        <end position="259"/>
    </location>
</feature>
<dbReference type="Pfam" id="PF02405">
    <property type="entry name" value="MlaE"/>
    <property type="match status" value="1"/>
</dbReference>
<dbReference type="InterPro" id="IPR030802">
    <property type="entry name" value="Permease_MalE"/>
</dbReference>
<evidence type="ECO:0000313" key="2">
    <source>
        <dbReference type="EMBL" id="QEK38552.1"/>
    </source>
</evidence>
<organism evidence="2 3">
    <name type="scientific">Candidatus Cytomitobacter primus</name>
    <dbReference type="NCBI Taxonomy" id="2066024"/>
    <lineage>
        <taxon>Bacteria</taxon>
        <taxon>Pseudomonadati</taxon>
        <taxon>Pseudomonadota</taxon>
        <taxon>Alphaproteobacteria</taxon>
        <taxon>Holosporales</taxon>
        <taxon>Holosporaceae</taxon>
        <taxon>Candidatus Cytomitobacter</taxon>
    </lineage>
</organism>
<dbReference type="AlphaFoldDB" id="A0A5C0UGX9"/>
<feature type="transmembrane region" description="Helical" evidence="1">
    <location>
        <begin position="207"/>
        <end position="233"/>
    </location>
</feature>
<dbReference type="OrthoDB" id="8478246at2"/>
<evidence type="ECO:0000256" key="1">
    <source>
        <dbReference type="SAM" id="Phobius"/>
    </source>
</evidence>
<feature type="transmembrane region" description="Helical" evidence="1">
    <location>
        <begin position="266"/>
        <end position="284"/>
    </location>
</feature>
<dbReference type="GO" id="GO:0005548">
    <property type="term" value="F:phospholipid transporter activity"/>
    <property type="evidence" value="ECO:0007669"/>
    <property type="project" value="TreeGrafter"/>
</dbReference>